<evidence type="ECO:0008006" key="2">
    <source>
        <dbReference type="Google" id="ProtNLM"/>
    </source>
</evidence>
<accession>A0A7V3VSF5</accession>
<organism evidence="1">
    <name type="scientific">Mesoaciditoga lauensis</name>
    <dbReference type="NCBI Taxonomy" id="1495039"/>
    <lineage>
        <taxon>Bacteria</taxon>
        <taxon>Thermotogati</taxon>
        <taxon>Thermotogota</taxon>
        <taxon>Thermotogae</taxon>
        <taxon>Mesoaciditogales</taxon>
        <taxon>Mesoaciditogaceae</taxon>
        <taxon>Mesoaciditoga</taxon>
    </lineage>
</organism>
<sequence>MIIFLTLTFLFIPVFAGILDEVDDPSAYGSAMGGALYALYAGPQSIAYNPAGISEGGGGLFFSHIEHYFGTIRNEFLSGTYGFNDLYIGSAIESTYPLNLDYFQYILSGTFAYRMGNNALGMNVNYWMGSDIVNGVSMDFGGITKIGELNLGLVVKNAFASITWVGTVSNVETYPAEIITGLDYSRPSFDLNAFANFTSDEAGVGLRIPLTDFFSVMGGYNVTFGIQQSNSLSTGIMIKNYFGFDIFVSYTFQNLFEFSDTINPLYVSFTYNFGGK</sequence>
<proteinExistence type="predicted"/>
<protein>
    <recommendedName>
        <fullName evidence="2">PorV/PorQ family protein</fullName>
    </recommendedName>
</protein>
<comment type="caution">
    <text evidence="1">The sequence shown here is derived from an EMBL/GenBank/DDBJ whole genome shotgun (WGS) entry which is preliminary data.</text>
</comment>
<name>A0A7V3VSF5_9BACT</name>
<gene>
    <name evidence="1" type="ORF">ENX73_02850</name>
</gene>
<evidence type="ECO:0000313" key="1">
    <source>
        <dbReference type="EMBL" id="HGE75047.1"/>
    </source>
</evidence>
<reference evidence="1" key="1">
    <citation type="journal article" date="2020" name="mSystems">
        <title>Genome- and Community-Level Interaction Insights into Carbon Utilization and Element Cycling Functions of Hydrothermarchaeota in Hydrothermal Sediment.</title>
        <authorList>
            <person name="Zhou Z."/>
            <person name="Liu Y."/>
            <person name="Xu W."/>
            <person name="Pan J."/>
            <person name="Luo Z.H."/>
            <person name="Li M."/>
        </authorList>
    </citation>
    <scope>NUCLEOTIDE SEQUENCE [LARGE SCALE GENOMIC DNA]</scope>
    <source>
        <strain evidence="1">SpSt-966</strain>
    </source>
</reference>
<dbReference type="EMBL" id="DTPE01000114">
    <property type="protein sequence ID" value="HGE75047.1"/>
    <property type="molecule type" value="Genomic_DNA"/>
</dbReference>
<dbReference type="AlphaFoldDB" id="A0A7V3VSF5"/>